<sequence length="615" mass="69138">MSIVMNKLICSFKSDLPNEIDFAMQVATLLANTENFSWSKDYPLVDAICSSLHVFSCVCNGNITQACDCYPRFWHKILNNNYAINPYIQIATLPTETEQSYYNFTNIKDHELEDHNRIYKRIKTAAELIKQFSLTCDITLKAEKQQINEEPMDNQNNIFNNHTYHPIKKKPKASPPLLKFVSLLLFCEDTTLNLIGLDILSSIASKLSKVPEQTNDLTCTKLVQMFQEHCIDNISCQDGDIYMIIRSIEVVSRLISSSNTRVYSSVVSLINDRKILLRIEQLLTSRNDVNLFLAALEFFYRISRHQPHLIASRRAQHLVKILVNLLNCEDNQFFTPTALKKIELLDNEELTTITTPTNMLPTKQAPPIATTPTPTTTTTNTTTTTTTKTTTKKTNATTTATNNTQPTKSQPKVQNNCRPSQQPQQQLTPNENCSPITYACEWNNCNLKFSEPKQVFTHVFEVHVGSIQPNELSSCQWTGPKGSGPGCTTKRPKYSLLTHLNDFHCNEAALQRAMSRSDPIKPPEHPGYGPNAALLAIRRHASLEKNGAKSLNHSPLSVSVRLTAALILRNLASQSPEMKQALANHETLLSEICMTNGRDESKIIAECLSLFTSDS</sequence>
<proteinExistence type="predicted"/>
<feature type="compositionally biased region" description="Polar residues" evidence="5">
    <location>
        <begin position="408"/>
        <end position="429"/>
    </location>
</feature>
<evidence type="ECO:0000256" key="4">
    <source>
        <dbReference type="PROSITE-ProRule" id="PRU00042"/>
    </source>
</evidence>
<dbReference type="AlphaFoldDB" id="A0A6G1SLE5"/>
<keyword evidence="1" id="KW-0805">Transcription regulation</keyword>
<keyword evidence="3" id="KW-0539">Nucleus</keyword>
<feature type="domain" description="C2H2-type" evidence="6">
    <location>
        <begin position="438"/>
        <end position="468"/>
    </location>
</feature>
<dbReference type="PROSITE" id="PS50157">
    <property type="entry name" value="ZINC_FINGER_C2H2_2"/>
    <property type="match status" value="1"/>
</dbReference>
<keyword evidence="4" id="KW-0863">Zinc-finger</keyword>
<dbReference type="Gene3D" id="3.30.160.60">
    <property type="entry name" value="Classic Zinc Finger"/>
    <property type="match status" value="1"/>
</dbReference>
<evidence type="ECO:0000313" key="7">
    <source>
        <dbReference type="EMBL" id="MDE51031.1"/>
    </source>
</evidence>
<evidence type="ECO:0000256" key="3">
    <source>
        <dbReference type="ARBA" id="ARBA00023242"/>
    </source>
</evidence>
<dbReference type="EMBL" id="GGYP01006260">
    <property type="protein sequence ID" value="MDE51031.1"/>
    <property type="molecule type" value="Transcribed_RNA"/>
</dbReference>
<feature type="region of interest" description="Disordered" evidence="5">
    <location>
        <begin position="357"/>
        <end position="429"/>
    </location>
</feature>
<evidence type="ECO:0000256" key="5">
    <source>
        <dbReference type="SAM" id="MobiDB-lite"/>
    </source>
</evidence>
<dbReference type="InterPro" id="IPR016024">
    <property type="entry name" value="ARM-type_fold"/>
</dbReference>
<feature type="compositionally biased region" description="Low complexity" evidence="5">
    <location>
        <begin position="357"/>
        <end position="407"/>
    </location>
</feature>
<accession>A0A6G1SLE5</accession>
<organism evidence="7">
    <name type="scientific">Aceria tosichella</name>
    <name type="common">wheat curl mite</name>
    <dbReference type="NCBI Taxonomy" id="561515"/>
    <lineage>
        <taxon>Eukaryota</taxon>
        <taxon>Metazoa</taxon>
        <taxon>Ecdysozoa</taxon>
        <taxon>Arthropoda</taxon>
        <taxon>Chelicerata</taxon>
        <taxon>Arachnida</taxon>
        <taxon>Acari</taxon>
        <taxon>Acariformes</taxon>
        <taxon>Trombidiformes</taxon>
        <taxon>Prostigmata</taxon>
        <taxon>Eupodina</taxon>
        <taxon>Eriophyoidea</taxon>
        <taxon>Eriophyidae</taxon>
        <taxon>Eriophyinae</taxon>
        <taxon>Aceriini</taxon>
        <taxon>Aceria</taxon>
    </lineage>
</organism>
<dbReference type="SUPFAM" id="SSF48371">
    <property type="entry name" value="ARM repeat"/>
    <property type="match status" value="1"/>
</dbReference>
<gene>
    <name evidence="7" type="primary">C08B11.3</name>
    <name evidence="7" type="ORF">g.20679</name>
</gene>
<dbReference type="PANTHER" id="PTHR22970">
    <property type="entry name" value="AT-RICH INTERACTIVE DOMAIN-CONTAINING PROTEIN 2"/>
    <property type="match status" value="1"/>
</dbReference>
<dbReference type="InterPro" id="IPR013087">
    <property type="entry name" value="Znf_C2H2_type"/>
</dbReference>
<reference evidence="7" key="1">
    <citation type="submission" date="2018-10" db="EMBL/GenBank/DDBJ databases">
        <title>Transcriptome assembly of Aceria tosichella (Wheat curl mite) Type 2.</title>
        <authorList>
            <person name="Scully E.D."/>
            <person name="Geib S.M."/>
            <person name="Palmer N.A."/>
            <person name="Gupta A.K."/>
            <person name="Sarath G."/>
            <person name="Tatineni S."/>
        </authorList>
    </citation>
    <scope>NUCLEOTIDE SEQUENCE</scope>
    <source>
        <strain evidence="7">LincolnNE</strain>
    </source>
</reference>
<keyword evidence="4" id="KW-0862">Zinc</keyword>
<name>A0A6G1SLE5_9ACAR</name>
<dbReference type="PANTHER" id="PTHR22970:SF14">
    <property type="entry name" value="AT-RICH INTERACTIVE DOMAIN-CONTAINING PROTEIN 2"/>
    <property type="match status" value="1"/>
</dbReference>
<dbReference type="InterPro" id="IPR052406">
    <property type="entry name" value="Chromatin_Remodeling_Comp"/>
</dbReference>
<dbReference type="PROSITE" id="PS00028">
    <property type="entry name" value="ZINC_FINGER_C2H2_1"/>
    <property type="match status" value="1"/>
</dbReference>
<evidence type="ECO:0000259" key="6">
    <source>
        <dbReference type="PROSITE" id="PS50157"/>
    </source>
</evidence>
<dbReference type="GO" id="GO:0008270">
    <property type="term" value="F:zinc ion binding"/>
    <property type="evidence" value="ECO:0007669"/>
    <property type="project" value="UniProtKB-KW"/>
</dbReference>
<evidence type="ECO:0000256" key="1">
    <source>
        <dbReference type="ARBA" id="ARBA00023015"/>
    </source>
</evidence>
<keyword evidence="2" id="KW-0804">Transcription</keyword>
<protein>
    <submittedName>
        <fullName evidence="7">ARID domain-containing protein C08B11.3</fullName>
    </submittedName>
</protein>
<evidence type="ECO:0000256" key="2">
    <source>
        <dbReference type="ARBA" id="ARBA00023163"/>
    </source>
</evidence>
<keyword evidence="4" id="KW-0479">Metal-binding</keyword>